<protein>
    <recommendedName>
        <fullName evidence="1">Lysine-specific metallo-endopeptidase domain-containing protein</fullName>
    </recommendedName>
</protein>
<feature type="domain" description="Lysine-specific metallo-endopeptidase" evidence="1">
    <location>
        <begin position="72"/>
        <end position="224"/>
    </location>
</feature>
<reference evidence="2" key="1">
    <citation type="submission" date="2016-09" db="EMBL/GenBank/DDBJ databases">
        <authorList>
            <person name="Capua I."/>
            <person name="De Benedictis P."/>
            <person name="Joannis T."/>
            <person name="Lombin L.H."/>
            <person name="Cattoli G."/>
        </authorList>
    </citation>
    <scope>NUCLEOTIDE SEQUENCE</scope>
    <source>
        <strain evidence="2">B9</strain>
    </source>
</reference>
<dbReference type="InterPro" id="IPR034108">
    <property type="entry name" value="Pept_M35-like_proteobacteria"/>
</dbReference>
<proteinExistence type="predicted"/>
<evidence type="ECO:0000259" key="1">
    <source>
        <dbReference type="SMART" id="SM01351"/>
    </source>
</evidence>
<dbReference type="AlphaFoldDB" id="A0A1K0JFQ5"/>
<dbReference type="EMBL" id="FMSH01000063">
    <property type="protein sequence ID" value="SCU74110.1"/>
    <property type="molecule type" value="Genomic_DNA"/>
</dbReference>
<sequence>MVMTAEDAAAMSLNSTTVTPAYAMEKRTGDALVSDDATDTERICPNMTNAEFRAHIMGLRDEALSLVANRLAELKRWSPADARWFVLWFGTSEAAARVAIARGLARMKTVLAALTPANFVRYSAYAMRVIGCVSREHSPGAVAEVCAPDTATHTIAIRLDFCTLRARHPRFDSQLLTLVHEVSHFADVLGSRDHWYSTHNAKDRAGAKDARTIENADNIAGYVVCSE</sequence>
<dbReference type="SUPFAM" id="SSF55486">
    <property type="entry name" value="Metalloproteases ('zincins'), catalytic domain"/>
    <property type="match status" value="1"/>
</dbReference>
<evidence type="ECO:0000313" key="2">
    <source>
        <dbReference type="EMBL" id="SCU74110.1"/>
    </source>
</evidence>
<dbReference type="Pfam" id="PF14521">
    <property type="entry name" value="Aspzincin_M35"/>
    <property type="match status" value="1"/>
</dbReference>
<organism evidence="2">
    <name type="scientific">Cupriavidus necator</name>
    <name type="common">Alcaligenes eutrophus</name>
    <name type="synonym">Ralstonia eutropha</name>
    <dbReference type="NCBI Taxonomy" id="106590"/>
    <lineage>
        <taxon>Bacteria</taxon>
        <taxon>Pseudomonadati</taxon>
        <taxon>Pseudomonadota</taxon>
        <taxon>Betaproteobacteria</taxon>
        <taxon>Burkholderiales</taxon>
        <taxon>Burkholderiaceae</taxon>
        <taxon>Cupriavidus</taxon>
    </lineage>
</organism>
<dbReference type="GO" id="GO:0004222">
    <property type="term" value="F:metalloendopeptidase activity"/>
    <property type="evidence" value="ECO:0007669"/>
    <property type="project" value="InterPro"/>
</dbReference>
<dbReference type="SMART" id="SM01351">
    <property type="entry name" value="Aspzincin_M35"/>
    <property type="match status" value="1"/>
</dbReference>
<accession>A0A1K0JFQ5</accession>
<dbReference type="CDD" id="cd11007">
    <property type="entry name" value="M35_like_1"/>
    <property type="match status" value="1"/>
</dbReference>
<dbReference type="Gene3D" id="3.40.390.10">
    <property type="entry name" value="Collagenase (Catalytic Domain)"/>
    <property type="match status" value="1"/>
</dbReference>
<name>A0A1K0JFQ5_CUPNE</name>
<dbReference type="InterPro" id="IPR024079">
    <property type="entry name" value="MetalloPept_cat_dom_sf"/>
</dbReference>
<dbReference type="InterPro" id="IPR029463">
    <property type="entry name" value="Lys_MEP"/>
</dbReference>
<gene>
    <name evidence="2" type="ORF">CNECB9_1550007</name>
</gene>